<sequence>MRGKTSTGVVVALALLIPAAPAMASTETLTADNKACQTVERKVYKDIREMLAIDLDAATDTELQILAAQLLTVAKAASLPILPGEIEEVLRDPEGDLRAFLKTGAKQAWTTDLRISVVRTLTNAGTNLKAAAQKALDTATIDAYLAYLNDGQYVARELDCAAQPTPSVTPTATATATPAPTATATATPAPTASASTPGTAGGGGEGTSTDKDEDGGLPVTGADTALVASIGGTLLLLGTTGYLIGRRRRSRFVA</sequence>
<keyword evidence="3" id="KW-0732">Signal</keyword>
<dbReference type="AlphaFoldDB" id="A0A2T0RCN4"/>
<evidence type="ECO:0000256" key="1">
    <source>
        <dbReference type="SAM" id="MobiDB-lite"/>
    </source>
</evidence>
<dbReference type="InterPro" id="IPR005506">
    <property type="entry name" value="DUF312_ALF"/>
</dbReference>
<keyword evidence="2" id="KW-0472">Membrane</keyword>
<feature type="chain" id="PRO_5015674435" evidence="3">
    <location>
        <begin position="25"/>
        <end position="254"/>
    </location>
</feature>
<evidence type="ECO:0000256" key="2">
    <source>
        <dbReference type="SAM" id="Phobius"/>
    </source>
</evidence>
<accession>A0A2T0RCN4</accession>
<dbReference type="NCBIfam" id="TIGR01167">
    <property type="entry name" value="LPXTG_anchor"/>
    <property type="match status" value="1"/>
</dbReference>
<dbReference type="Pfam" id="PF03752">
    <property type="entry name" value="ALF"/>
    <property type="match status" value="1"/>
</dbReference>
<gene>
    <name evidence="4" type="ORF">CLV70_14115</name>
</gene>
<dbReference type="OrthoDB" id="3386003at2"/>
<evidence type="ECO:0000313" key="5">
    <source>
        <dbReference type="Proteomes" id="UP000239209"/>
    </source>
</evidence>
<proteinExistence type="predicted"/>
<feature type="region of interest" description="Disordered" evidence="1">
    <location>
        <begin position="164"/>
        <end position="220"/>
    </location>
</feature>
<reference evidence="4 5" key="1">
    <citation type="submission" date="2018-03" db="EMBL/GenBank/DDBJ databases">
        <title>Genomic Encyclopedia of Archaeal and Bacterial Type Strains, Phase II (KMG-II): from individual species to whole genera.</title>
        <authorList>
            <person name="Goeker M."/>
        </authorList>
    </citation>
    <scope>NUCLEOTIDE SEQUENCE [LARGE SCALE GENOMIC DNA]</scope>
    <source>
        <strain evidence="4 5">DSM 45348</strain>
    </source>
</reference>
<organism evidence="4 5">
    <name type="scientific">Pseudosporangium ferrugineum</name>
    <dbReference type="NCBI Taxonomy" id="439699"/>
    <lineage>
        <taxon>Bacteria</taxon>
        <taxon>Bacillati</taxon>
        <taxon>Actinomycetota</taxon>
        <taxon>Actinomycetes</taxon>
        <taxon>Micromonosporales</taxon>
        <taxon>Micromonosporaceae</taxon>
        <taxon>Pseudosporangium</taxon>
    </lineage>
</organism>
<dbReference type="EMBL" id="PVZG01000041">
    <property type="protein sequence ID" value="PRY18936.1"/>
    <property type="molecule type" value="Genomic_DNA"/>
</dbReference>
<keyword evidence="2" id="KW-0812">Transmembrane</keyword>
<feature type="transmembrane region" description="Helical" evidence="2">
    <location>
        <begin position="225"/>
        <end position="245"/>
    </location>
</feature>
<keyword evidence="5" id="KW-1185">Reference proteome</keyword>
<feature type="signal peptide" evidence="3">
    <location>
        <begin position="1"/>
        <end position="24"/>
    </location>
</feature>
<comment type="caution">
    <text evidence="4">The sequence shown here is derived from an EMBL/GenBank/DDBJ whole genome shotgun (WGS) entry which is preliminary data.</text>
</comment>
<dbReference type="Proteomes" id="UP000239209">
    <property type="component" value="Unassembled WGS sequence"/>
</dbReference>
<feature type="compositionally biased region" description="Low complexity" evidence="1">
    <location>
        <begin position="164"/>
        <end position="198"/>
    </location>
</feature>
<protein>
    <submittedName>
        <fullName evidence="4">LPXTG-motif cell wall-anchored protein</fullName>
    </submittedName>
</protein>
<evidence type="ECO:0000256" key="3">
    <source>
        <dbReference type="SAM" id="SignalP"/>
    </source>
</evidence>
<keyword evidence="2" id="KW-1133">Transmembrane helix</keyword>
<name>A0A2T0RCN4_9ACTN</name>
<evidence type="ECO:0000313" key="4">
    <source>
        <dbReference type="EMBL" id="PRY18936.1"/>
    </source>
</evidence>